<reference evidence="16" key="1">
    <citation type="journal article" date="2021" name="Elife">
        <title>Highly contiguous assemblies of 101 drosophilid genomes.</title>
        <authorList>
            <person name="Kim B.Y."/>
            <person name="Wang J.R."/>
            <person name="Miller D.E."/>
            <person name="Barmina O."/>
            <person name="Delaney E."/>
            <person name="Thompson A."/>
            <person name="Comeault A.A."/>
            <person name="Peede D."/>
            <person name="D'Agostino E.R."/>
            <person name="Pelaez J."/>
            <person name="Aguilar J.M."/>
            <person name="Haji D."/>
            <person name="Matsunaga T."/>
            <person name="Armstrong E.E."/>
            <person name="Zych M."/>
            <person name="Ogawa Y."/>
            <person name="Stamenkovic-Radak M."/>
            <person name="Jelic M."/>
            <person name="Veselinovic M.S."/>
            <person name="Tanaskovic M."/>
            <person name="Eric P."/>
            <person name="Gao J.J."/>
            <person name="Katoh T.K."/>
            <person name="Toda M.J."/>
            <person name="Watabe H."/>
            <person name="Watada M."/>
            <person name="Davis J.S."/>
            <person name="Moyle L.C."/>
            <person name="Manoli G."/>
            <person name="Bertolini E."/>
            <person name="Kostal V."/>
            <person name="Hawley R.S."/>
            <person name="Takahashi A."/>
            <person name="Jones C.D."/>
            <person name="Price D.K."/>
            <person name="Whiteman N."/>
            <person name="Kopp A."/>
            <person name="Matute D.R."/>
            <person name="Petrov D.A."/>
        </authorList>
    </citation>
    <scope>NUCLEOTIDE SEQUENCE [LARGE SCALE GENOMIC DNA]</scope>
</reference>
<dbReference type="GO" id="GO:0004497">
    <property type="term" value="F:monooxygenase activity"/>
    <property type="evidence" value="ECO:0007669"/>
    <property type="project" value="UniProtKB-KW"/>
</dbReference>
<dbReference type="Proteomes" id="UP001652680">
    <property type="component" value="Unassembled WGS sequence"/>
</dbReference>
<dbReference type="CTD" id="35837"/>
<dbReference type="InterPro" id="IPR017972">
    <property type="entry name" value="Cyt_P450_CS"/>
</dbReference>
<dbReference type="GO" id="GO:0005789">
    <property type="term" value="C:endoplasmic reticulum membrane"/>
    <property type="evidence" value="ECO:0007669"/>
    <property type="project" value="UniProtKB-SubCell"/>
</dbReference>
<evidence type="ECO:0000313" key="17">
    <source>
        <dbReference type="RefSeq" id="XP_016990154.1"/>
    </source>
</evidence>
<keyword evidence="5 13" id="KW-0349">Heme</keyword>
<evidence type="ECO:0000313" key="15">
    <source>
        <dbReference type="EnsemblMetazoa" id="XP_016990154.1"/>
    </source>
</evidence>
<reference evidence="17" key="2">
    <citation type="submission" date="2025-04" db="UniProtKB">
        <authorList>
            <consortium name="RefSeq"/>
        </authorList>
    </citation>
    <scope>IDENTIFICATION</scope>
</reference>
<dbReference type="InterPro" id="IPR001128">
    <property type="entry name" value="Cyt_P450"/>
</dbReference>
<feature type="binding site" description="axial binding residue" evidence="13">
    <location>
        <position position="435"/>
    </location>
    <ligand>
        <name>heme</name>
        <dbReference type="ChEBI" id="CHEBI:30413"/>
    </ligand>
    <ligandPart>
        <name>Fe</name>
        <dbReference type="ChEBI" id="CHEBI:18248"/>
    </ligandPart>
</feature>
<evidence type="ECO:0000313" key="16">
    <source>
        <dbReference type="Proteomes" id="UP001652680"/>
    </source>
</evidence>
<dbReference type="PRINTS" id="PR00385">
    <property type="entry name" value="P450"/>
</dbReference>
<comment type="cofactor">
    <cofactor evidence="1 13">
        <name>heme</name>
        <dbReference type="ChEBI" id="CHEBI:30413"/>
    </cofactor>
</comment>
<comment type="similarity">
    <text evidence="4 14">Belongs to the cytochrome P450 family.</text>
</comment>
<evidence type="ECO:0000256" key="2">
    <source>
        <dbReference type="ARBA" id="ARBA00004174"/>
    </source>
</evidence>
<dbReference type="CDD" id="cd11056">
    <property type="entry name" value="CYP6-like"/>
    <property type="match status" value="1"/>
</dbReference>
<keyword evidence="8" id="KW-0492">Microsome</keyword>
<keyword evidence="9 14" id="KW-0560">Oxidoreductase</keyword>
<dbReference type="GO" id="GO:0005506">
    <property type="term" value="F:iron ion binding"/>
    <property type="evidence" value="ECO:0007669"/>
    <property type="project" value="InterPro"/>
</dbReference>
<dbReference type="FunFam" id="1.10.630.10:FF:000042">
    <property type="entry name" value="Cytochrome P450"/>
    <property type="match status" value="1"/>
</dbReference>
<keyword evidence="11 14" id="KW-0503">Monooxygenase</keyword>
<comment type="subcellular location">
    <subcellularLocation>
        <location evidence="3">Endoplasmic reticulum membrane</location>
        <topology evidence="3">Peripheral membrane protein</topology>
    </subcellularLocation>
    <subcellularLocation>
        <location evidence="2">Microsome membrane</location>
        <topology evidence="2">Peripheral membrane protein</topology>
    </subcellularLocation>
</comment>
<dbReference type="AlphaFoldDB" id="A0A6P4FL49"/>
<dbReference type="InterPro" id="IPR002401">
    <property type="entry name" value="Cyt_P450_E_grp-I"/>
</dbReference>
<evidence type="ECO:0000256" key="13">
    <source>
        <dbReference type="PIRSR" id="PIRSR602401-1"/>
    </source>
</evidence>
<evidence type="ECO:0000256" key="1">
    <source>
        <dbReference type="ARBA" id="ARBA00001971"/>
    </source>
</evidence>
<evidence type="ECO:0000256" key="3">
    <source>
        <dbReference type="ARBA" id="ARBA00004406"/>
    </source>
</evidence>
<dbReference type="InterPro" id="IPR050476">
    <property type="entry name" value="Insect_CytP450_Detox"/>
</dbReference>
<dbReference type="RefSeq" id="XP_016990154.1">
    <property type="nucleotide sequence ID" value="XM_017134665.1"/>
</dbReference>
<evidence type="ECO:0000256" key="14">
    <source>
        <dbReference type="RuleBase" id="RU000461"/>
    </source>
</evidence>
<accession>A0A6P4FL49</accession>
<dbReference type="GO" id="GO:0016705">
    <property type="term" value="F:oxidoreductase activity, acting on paired donors, with incorporation or reduction of molecular oxygen"/>
    <property type="evidence" value="ECO:0007669"/>
    <property type="project" value="InterPro"/>
</dbReference>
<organism evidence="17">
    <name type="scientific">Drosophila rhopaloa</name>
    <name type="common">Fruit fly</name>
    <dbReference type="NCBI Taxonomy" id="1041015"/>
    <lineage>
        <taxon>Eukaryota</taxon>
        <taxon>Metazoa</taxon>
        <taxon>Ecdysozoa</taxon>
        <taxon>Arthropoda</taxon>
        <taxon>Hexapoda</taxon>
        <taxon>Insecta</taxon>
        <taxon>Pterygota</taxon>
        <taxon>Neoptera</taxon>
        <taxon>Endopterygota</taxon>
        <taxon>Diptera</taxon>
        <taxon>Brachycera</taxon>
        <taxon>Muscomorpha</taxon>
        <taxon>Ephydroidea</taxon>
        <taxon>Drosophilidae</taxon>
        <taxon>Drosophila</taxon>
        <taxon>Sophophora</taxon>
    </lineage>
</organism>
<keyword evidence="12" id="KW-0472">Membrane</keyword>
<dbReference type="Pfam" id="PF00067">
    <property type="entry name" value="p450"/>
    <property type="match status" value="1"/>
</dbReference>
<dbReference type="SUPFAM" id="SSF48264">
    <property type="entry name" value="Cytochrome P450"/>
    <property type="match status" value="1"/>
</dbReference>
<dbReference type="GO" id="GO:0020037">
    <property type="term" value="F:heme binding"/>
    <property type="evidence" value="ECO:0007669"/>
    <property type="project" value="InterPro"/>
</dbReference>
<sequence length="493" mass="57043">MFTVLVLVFTAVLLLYVKLRWHFAYWRRRGVAGEKPHLLRGNMKGLGKELHWTDINRRIYGKFRGKERFCGYFTFLSKALFVIDLELVRKIMISDFGSFADRGLFHNVRDDPLTGNLLFLDGPEWRWLRQNLTQVFSSGKMKYMFSNMVDVGEKLTQACLQQVGKIEAKDLCARFTTDVIGSCAFGLECNSLQDPESEFRRMGRSVVSQPLHSVPVQVFMFAQPDLARSLRLRLFRPKVSEFFLDTVRQTLDYRRRENIHRNDLIQLLMELGQDGDKDALSLEQIAAQALVFFLAGFDTSSTTMAFCLYELALNPDIQDTLRAEVLDVLGSNDQKLTYESVHEMRYLDQVVDETLRKYPILPHISRRSTKEYLVPDSNLTIEPGTKIIIPVHSIHHDPEIYPEPEKFDPSRFEPEEVKARHPFAYLPFGEGPRNCIGERFGKLQVKVGLVYLLRDFKFSRSEQTQIPLKFSSRTFLIATQEGVHLHMERLSAP</sequence>
<evidence type="ECO:0000256" key="9">
    <source>
        <dbReference type="ARBA" id="ARBA00023002"/>
    </source>
</evidence>
<keyword evidence="6 13" id="KW-0479">Metal-binding</keyword>
<evidence type="ECO:0000256" key="10">
    <source>
        <dbReference type="ARBA" id="ARBA00023004"/>
    </source>
</evidence>
<dbReference type="PRINTS" id="PR00463">
    <property type="entry name" value="EP450I"/>
</dbReference>
<dbReference type="PANTHER" id="PTHR24292">
    <property type="entry name" value="CYTOCHROME P450"/>
    <property type="match status" value="1"/>
</dbReference>
<keyword evidence="16" id="KW-1185">Reference proteome</keyword>
<evidence type="ECO:0000256" key="4">
    <source>
        <dbReference type="ARBA" id="ARBA00010617"/>
    </source>
</evidence>
<dbReference type="EnsemblMetazoa" id="XM_017134665.1">
    <property type="protein sequence ID" value="XP_016990154.1"/>
    <property type="gene ID" value="LOC108052294"/>
</dbReference>
<dbReference type="Gene3D" id="1.10.630.10">
    <property type="entry name" value="Cytochrome P450"/>
    <property type="match status" value="1"/>
</dbReference>
<evidence type="ECO:0000256" key="8">
    <source>
        <dbReference type="ARBA" id="ARBA00022848"/>
    </source>
</evidence>
<evidence type="ECO:0000256" key="11">
    <source>
        <dbReference type="ARBA" id="ARBA00023033"/>
    </source>
</evidence>
<proteinExistence type="inferred from homology"/>
<reference evidence="15" key="3">
    <citation type="submission" date="2025-05" db="UniProtKB">
        <authorList>
            <consortium name="EnsemblMetazoa"/>
        </authorList>
    </citation>
    <scope>IDENTIFICATION</scope>
</reference>
<evidence type="ECO:0000256" key="5">
    <source>
        <dbReference type="ARBA" id="ARBA00022617"/>
    </source>
</evidence>
<evidence type="ECO:0000256" key="6">
    <source>
        <dbReference type="ARBA" id="ARBA00022723"/>
    </source>
</evidence>
<dbReference type="InterPro" id="IPR036396">
    <property type="entry name" value="Cyt_P450_sf"/>
</dbReference>
<evidence type="ECO:0000256" key="12">
    <source>
        <dbReference type="ARBA" id="ARBA00023136"/>
    </source>
</evidence>
<dbReference type="PROSITE" id="PS00086">
    <property type="entry name" value="CYTOCHROME_P450"/>
    <property type="match status" value="1"/>
</dbReference>
<keyword evidence="7" id="KW-0256">Endoplasmic reticulum</keyword>
<dbReference type="GeneID" id="108052294"/>
<gene>
    <name evidence="17" type="primary">LOC108052294</name>
    <name evidence="15" type="synonym">108052294</name>
</gene>
<evidence type="ECO:0000256" key="7">
    <source>
        <dbReference type="ARBA" id="ARBA00022824"/>
    </source>
</evidence>
<protein>
    <submittedName>
        <fullName evidence="17">Probable cytochrome P450 6a13</fullName>
    </submittedName>
</protein>
<dbReference type="PANTHER" id="PTHR24292:SF100">
    <property type="entry name" value="CYTOCHROME P450 6A16, ISOFORM B-RELATED"/>
    <property type="match status" value="1"/>
</dbReference>
<dbReference type="OrthoDB" id="2789670at2759"/>
<keyword evidence="10 13" id="KW-0408">Iron</keyword>
<name>A0A6P4FL49_DRORH</name>